<evidence type="ECO:0000259" key="4">
    <source>
        <dbReference type="Pfam" id="PF01420"/>
    </source>
</evidence>
<keyword evidence="5" id="KW-0378">Hydrolase</keyword>
<keyword evidence="5" id="KW-0540">Nuclease</keyword>
<dbReference type="AlphaFoldDB" id="A0A7X2P184"/>
<comment type="caution">
    <text evidence="5">The sequence shown here is derived from an EMBL/GenBank/DDBJ whole genome shotgun (WGS) entry which is preliminary data.</text>
</comment>
<dbReference type="Pfam" id="PF01420">
    <property type="entry name" value="Methylase_S"/>
    <property type="match status" value="2"/>
</dbReference>
<accession>A0A7X2P184</accession>
<evidence type="ECO:0000256" key="2">
    <source>
        <dbReference type="ARBA" id="ARBA00022747"/>
    </source>
</evidence>
<keyword evidence="3" id="KW-0238">DNA-binding</keyword>
<evidence type="ECO:0000313" key="6">
    <source>
        <dbReference type="Proteomes" id="UP000440513"/>
    </source>
</evidence>
<protein>
    <submittedName>
        <fullName evidence="5">Restriction endonuclease subunit S</fullName>
    </submittedName>
</protein>
<evidence type="ECO:0000256" key="1">
    <source>
        <dbReference type="ARBA" id="ARBA00010923"/>
    </source>
</evidence>
<dbReference type="PANTHER" id="PTHR30408:SF12">
    <property type="entry name" value="TYPE I RESTRICTION ENZYME MJAVIII SPECIFICITY SUBUNIT"/>
    <property type="match status" value="1"/>
</dbReference>
<reference evidence="5 6" key="1">
    <citation type="submission" date="2019-08" db="EMBL/GenBank/DDBJ databases">
        <title>In-depth cultivation of the pig gut microbiome towards novel bacterial diversity and tailored functional studies.</title>
        <authorList>
            <person name="Wylensek D."/>
            <person name="Hitch T.C.A."/>
            <person name="Clavel T."/>
        </authorList>
    </citation>
    <scope>NUCLEOTIDE SEQUENCE [LARGE SCALE GENOMIC DNA]</scope>
    <source>
        <strain evidence="5 6">BSM-380-WT-5A</strain>
    </source>
</reference>
<proteinExistence type="inferred from homology"/>
<evidence type="ECO:0000256" key="3">
    <source>
        <dbReference type="ARBA" id="ARBA00023125"/>
    </source>
</evidence>
<dbReference type="GO" id="GO:0003677">
    <property type="term" value="F:DNA binding"/>
    <property type="evidence" value="ECO:0007669"/>
    <property type="project" value="UniProtKB-KW"/>
</dbReference>
<keyword evidence="6" id="KW-1185">Reference proteome</keyword>
<name>A0A7X2P184_9FIRM</name>
<dbReference type="EMBL" id="VUMS01000003">
    <property type="protein sequence ID" value="MST65628.1"/>
    <property type="molecule type" value="Genomic_DNA"/>
</dbReference>
<dbReference type="InterPro" id="IPR044946">
    <property type="entry name" value="Restrct_endonuc_typeI_TRD_sf"/>
</dbReference>
<dbReference type="InterPro" id="IPR000055">
    <property type="entry name" value="Restrct_endonuc_typeI_TRD"/>
</dbReference>
<dbReference type="InterPro" id="IPR052021">
    <property type="entry name" value="Type-I_RS_S_subunit"/>
</dbReference>
<dbReference type="GO" id="GO:0004519">
    <property type="term" value="F:endonuclease activity"/>
    <property type="evidence" value="ECO:0007669"/>
    <property type="project" value="UniProtKB-KW"/>
</dbReference>
<sequence length="445" mass="51624">MSREMKDSGVEWIGEIPEEWKIRRLKALLIERNQKNDDLKTKFILSLGVNYGVVPYSEKEGGGNKAKENLQDYKVAYPGDIVMNSMNIISGSVGISHYMGCVSPVYYMFYPRNNDVNVNYYHFLFQTKAFQRSLVGLGNGILIKENEKGNFNTVRMRIPVNRLNALFLPVPNLEEQNRISTFLTDKCLKIENIIKDTEKSIEKYKKLKLALITKSVTKGIRKNRKFKDSGYDFIGLIPEEWEICKVRHIGRLQNGISKGAEYFGKGYPFVSYGDVYRNYSLPRQVEGLIDSTEKEQEIYSVKKGDVFFTRTSETIEEVGFSSVCEKDILNATFAGFLIRLRPFEQEKIDTEFLKYYFRSEHQRFYLVKEMNLVTRASLGQPLLKGMPVLIPPKVEQEEIAKYLNKKCNIIDKVIQKKEEMIQEISEYKKSLIYEYVTGKREVPKS</sequence>
<dbReference type="PANTHER" id="PTHR30408">
    <property type="entry name" value="TYPE-1 RESTRICTION ENZYME ECOKI SPECIFICITY PROTEIN"/>
    <property type="match status" value="1"/>
</dbReference>
<organism evidence="5 6">
    <name type="scientific">Oliverpabstia intestinalis</name>
    <dbReference type="NCBI Taxonomy" id="2606633"/>
    <lineage>
        <taxon>Bacteria</taxon>
        <taxon>Bacillati</taxon>
        <taxon>Bacillota</taxon>
        <taxon>Clostridia</taxon>
        <taxon>Lachnospirales</taxon>
        <taxon>Lachnospiraceae</taxon>
        <taxon>Oliverpabstia</taxon>
    </lineage>
</organism>
<dbReference type="RefSeq" id="WP_154431406.1">
    <property type="nucleotide sequence ID" value="NZ_VUMS01000003.1"/>
</dbReference>
<keyword evidence="2" id="KW-0680">Restriction system</keyword>
<dbReference type="Gene3D" id="3.90.220.20">
    <property type="entry name" value="DNA methylase specificity domains"/>
    <property type="match status" value="2"/>
</dbReference>
<dbReference type="Proteomes" id="UP000440513">
    <property type="component" value="Unassembled WGS sequence"/>
</dbReference>
<evidence type="ECO:0000313" key="5">
    <source>
        <dbReference type="EMBL" id="MST65628.1"/>
    </source>
</evidence>
<keyword evidence="5" id="KW-0255">Endonuclease</keyword>
<comment type="similarity">
    <text evidence="1">Belongs to the type-I restriction system S methylase family.</text>
</comment>
<dbReference type="CDD" id="cd17517">
    <property type="entry name" value="RMtype1_S_EcoKI_StySPI-TRD2-CR2_like"/>
    <property type="match status" value="1"/>
</dbReference>
<dbReference type="GO" id="GO:0009307">
    <property type="term" value="P:DNA restriction-modification system"/>
    <property type="evidence" value="ECO:0007669"/>
    <property type="project" value="UniProtKB-KW"/>
</dbReference>
<dbReference type="SUPFAM" id="SSF116734">
    <property type="entry name" value="DNA methylase specificity domain"/>
    <property type="match status" value="2"/>
</dbReference>
<gene>
    <name evidence="5" type="ORF">FYJ57_02525</name>
</gene>
<feature type="domain" description="Type I restriction modification DNA specificity" evidence="4">
    <location>
        <begin position="238"/>
        <end position="416"/>
    </location>
</feature>
<feature type="domain" description="Type I restriction modification DNA specificity" evidence="4">
    <location>
        <begin position="17"/>
        <end position="191"/>
    </location>
</feature>